<reference evidence="1 2" key="1">
    <citation type="submission" date="2014-04" db="EMBL/GenBank/DDBJ databases">
        <authorList>
            <consortium name="DOE Joint Genome Institute"/>
            <person name="Kuo A."/>
            <person name="Zuccaro A."/>
            <person name="Kohler A."/>
            <person name="Nagy L.G."/>
            <person name="Floudas D."/>
            <person name="Copeland A."/>
            <person name="Barry K.W."/>
            <person name="Cichocki N."/>
            <person name="Veneault-Fourrey C."/>
            <person name="LaButti K."/>
            <person name="Lindquist E.A."/>
            <person name="Lipzen A."/>
            <person name="Lundell T."/>
            <person name="Morin E."/>
            <person name="Murat C."/>
            <person name="Sun H."/>
            <person name="Tunlid A."/>
            <person name="Henrissat B."/>
            <person name="Grigoriev I.V."/>
            <person name="Hibbett D.S."/>
            <person name="Martin F."/>
            <person name="Nordberg H.P."/>
            <person name="Cantor M.N."/>
            <person name="Hua S.X."/>
        </authorList>
    </citation>
    <scope>NUCLEOTIDE SEQUENCE [LARGE SCALE GENOMIC DNA]</scope>
    <source>
        <strain evidence="1 2">MAFF 305830</strain>
    </source>
</reference>
<organism evidence="1 2">
    <name type="scientific">Serendipita vermifera MAFF 305830</name>
    <dbReference type="NCBI Taxonomy" id="933852"/>
    <lineage>
        <taxon>Eukaryota</taxon>
        <taxon>Fungi</taxon>
        <taxon>Dikarya</taxon>
        <taxon>Basidiomycota</taxon>
        <taxon>Agaricomycotina</taxon>
        <taxon>Agaricomycetes</taxon>
        <taxon>Sebacinales</taxon>
        <taxon>Serendipitaceae</taxon>
        <taxon>Serendipita</taxon>
    </lineage>
</organism>
<sequence length="73" mass="7919">MSADHDGVKIGGNLADAGFHAGTRTKGSLQPIFQLGGRMFVSSRKGTKGWRQAVLSKRPNQPRGRECYVTSPF</sequence>
<dbReference type="AlphaFoldDB" id="A0A0C3B6J2"/>
<dbReference type="HOGENOM" id="CLU_2706374_0_0_1"/>
<dbReference type="EMBL" id="KN824297">
    <property type="protein sequence ID" value="KIM27754.1"/>
    <property type="molecule type" value="Genomic_DNA"/>
</dbReference>
<evidence type="ECO:0000313" key="1">
    <source>
        <dbReference type="EMBL" id="KIM27754.1"/>
    </source>
</evidence>
<name>A0A0C3B6J2_SERVB</name>
<keyword evidence="2" id="KW-1185">Reference proteome</keyword>
<accession>A0A0C3B6J2</accession>
<proteinExistence type="predicted"/>
<gene>
    <name evidence="1" type="ORF">M408DRAFT_164135</name>
</gene>
<evidence type="ECO:0000313" key="2">
    <source>
        <dbReference type="Proteomes" id="UP000054097"/>
    </source>
</evidence>
<protein>
    <submittedName>
        <fullName evidence="1">Uncharacterized protein</fullName>
    </submittedName>
</protein>
<reference evidence="2" key="2">
    <citation type="submission" date="2015-01" db="EMBL/GenBank/DDBJ databases">
        <title>Evolutionary Origins and Diversification of the Mycorrhizal Mutualists.</title>
        <authorList>
            <consortium name="DOE Joint Genome Institute"/>
            <consortium name="Mycorrhizal Genomics Consortium"/>
            <person name="Kohler A."/>
            <person name="Kuo A."/>
            <person name="Nagy L.G."/>
            <person name="Floudas D."/>
            <person name="Copeland A."/>
            <person name="Barry K.W."/>
            <person name="Cichocki N."/>
            <person name="Veneault-Fourrey C."/>
            <person name="LaButti K."/>
            <person name="Lindquist E.A."/>
            <person name="Lipzen A."/>
            <person name="Lundell T."/>
            <person name="Morin E."/>
            <person name="Murat C."/>
            <person name="Riley R."/>
            <person name="Ohm R."/>
            <person name="Sun H."/>
            <person name="Tunlid A."/>
            <person name="Henrissat B."/>
            <person name="Grigoriev I.V."/>
            <person name="Hibbett D.S."/>
            <person name="Martin F."/>
        </authorList>
    </citation>
    <scope>NUCLEOTIDE SEQUENCE [LARGE SCALE GENOMIC DNA]</scope>
    <source>
        <strain evidence="2">MAFF 305830</strain>
    </source>
</reference>
<dbReference type="Proteomes" id="UP000054097">
    <property type="component" value="Unassembled WGS sequence"/>
</dbReference>